<proteinExistence type="predicted"/>
<evidence type="ECO:0000313" key="2">
    <source>
        <dbReference type="EMBL" id="TKW52643.1"/>
    </source>
</evidence>
<reference evidence="2 3" key="1">
    <citation type="journal article" date="2019" name="PLoS ONE">
        <title>Comparative genome analysis indicates high evolutionary potential of pathogenicity genes in Colletotrichum tanaceti.</title>
        <authorList>
            <person name="Lelwala R.V."/>
            <person name="Korhonen P.K."/>
            <person name="Young N.D."/>
            <person name="Scott J.B."/>
            <person name="Ades P.A."/>
            <person name="Gasser R.B."/>
            <person name="Taylor P.W.J."/>
        </authorList>
    </citation>
    <scope>NUCLEOTIDE SEQUENCE [LARGE SCALE GENOMIC DNA]</scope>
    <source>
        <strain evidence="2">BRIP57314</strain>
    </source>
</reference>
<feature type="signal peptide" evidence="1">
    <location>
        <begin position="1"/>
        <end position="20"/>
    </location>
</feature>
<keyword evidence="1" id="KW-0732">Signal</keyword>
<comment type="caution">
    <text evidence="2">The sequence shown here is derived from an EMBL/GenBank/DDBJ whole genome shotgun (WGS) entry which is preliminary data.</text>
</comment>
<sequence length="243" mass="25147">MVSSTLLATLGLAAGAAVLAAPNRPRMLSADDVILLGHDGTPRIIKAAAYDALEALETAAAPVSLGPYNTINTTTTTPSLARRGCAESTEIQITSDESFLNWDVAISPIASSRGNSAATIGVSAGFELGNSLSVGSEMSIGIDALSVSLGTDLDVTWSTSTETSLEYEVPDGLHGVIVSQPYVRRVAGAVLAGCTDAPSRTPFVADTYESQNYGGLAWVKGVIRLCSSETYPIPYCIGHGVHK</sequence>
<dbReference type="EMBL" id="PJEX01000228">
    <property type="protein sequence ID" value="TKW52643.1"/>
    <property type="molecule type" value="Genomic_DNA"/>
</dbReference>
<feature type="chain" id="PRO_5020554763" description="Celp0028 effector like protein" evidence="1">
    <location>
        <begin position="21"/>
        <end position="243"/>
    </location>
</feature>
<evidence type="ECO:0000256" key="1">
    <source>
        <dbReference type="SAM" id="SignalP"/>
    </source>
</evidence>
<name>A0A4U6XBI9_9PEZI</name>
<evidence type="ECO:0008006" key="4">
    <source>
        <dbReference type="Google" id="ProtNLM"/>
    </source>
</evidence>
<dbReference type="Proteomes" id="UP000310108">
    <property type="component" value="Unassembled WGS sequence"/>
</dbReference>
<protein>
    <recommendedName>
        <fullName evidence="4">Celp0028 effector like protein</fullName>
    </recommendedName>
</protein>
<accession>A0A4U6XBI9</accession>
<keyword evidence="3" id="KW-1185">Reference proteome</keyword>
<evidence type="ECO:0000313" key="3">
    <source>
        <dbReference type="Proteomes" id="UP000310108"/>
    </source>
</evidence>
<gene>
    <name evidence="2" type="ORF">CTA1_11768</name>
</gene>
<organism evidence="2 3">
    <name type="scientific">Colletotrichum tanaceti</name>
    <dbReference type="NCBI Taxonomy" id="1306861"/>
    <lineage>
        <taxon>Eukaryota</taxon>
        <taxon>Fungi</taxon>
        <taxon>Dikarya</taxon>
        <taxon>Ascomycota</taxon>
        <taxon>Pezizomycotina</taxon>
        <taxon>Sordariomycetes</taxon>
        <taxon>Hypocreomycetidae</taxon>
        <taxon>Glomerellales</taxon>
        <taxon>Glomerellaceae</taxon>
        <taxon>Colletotrichum</taxon>
        <taxon>Colletotrichum destructivum species complex</taxon>
    </lineage>
</organism>
<dbReference type="AlphaFoldDB" id="A0A4U6XBI9"/>